<dbReference type="PANTHER" id="PTHR43268:SF3">
    <property type="entry name" value="RHODANESE-LIKE DOMAIN-CONTAINING PROTEIN 7-RELATED"/>
    <property type="match status" value="1"/>
</dbReference>
<dbReference type="NCBIfam" id="NF001135">
    <property type="entry name" value="PRK00142.1-3"/>
    <property type="match status" value="1"/>
</dbReference>
<evidence type="ECO:0000259" key="1">
    <source>
        <dbReference type="PROSITE" id="PS50206"/>
    </source>
</evidence>
<dbReference type="Pfam" id="PF00581">
    <property type="entry name" value="Rhodanese"/>
    <property type="match status" value="1"/>
</dbReference>
<proteinExistence type="inferred from homology"/>
<gene>
    <name evidence="2" type="ORF">METZ01_LOCUS113790</name>
</gene>
<dbReference type="InterPro" id="IPR001763">
    <property type="entry name" value="Rhodanese-like_dom"/>
</dbReference>
<dbReference type="PANTHER" id="PTHR43268">
    <property type="entry name" value="THIOSULFATE SULFURTRANSFERASE/RHODANESE-LIKE DOMAIN-CONTAINING PROTEIN 2"/>
    <property type="match status" value="1"/>
</dbReference>
<dbReference type="Gene3D" id="3.40.250.10">
    <property type="entry name" value="Rhodanese-like domain"/>
    <property type="match status" value="1"/>
</dbReference>
<dbReference type="EMBL" id="UINC01014254">
    <property type="protein sequence ID" value="SVA60936.1"/>
    <property type="molecule type" value="Genomic_DNA"/>
</dbReference>
<dbReference type="CDD" id="cd01518">
    <property type="entry name" value="RHOD_YceA"/>
    <property type="match status" value="1"/>
</dbReference>
<dbReference type="SUPFAM" id="SSF52821">
    <property type="entry name" value="Rhodanese/Cell cycle control phosphatase"/>
    <property type="match status" value="1"/>
</dbReference>
<dbReference type="AlphaFoldDB" id="A0A381X837"/>
<dbReference type="SMART" id="SM00450">
    <property type="entry name" value="RHOD"/>
    <property type="match status" value="1"/>
</dbReference>
<dbReference type="Gene3D" id="3.30.70.100">
    <property type="match status" value="1"/>
</dbReference>
<dbReference type="PROSITE" id="PS50206">
    <property type="entry name" value="RHODANESE_3"/>
    <property type="match status" value="1"/>
</dbReference>
<dbReference type="HAMAP" id="MF_00469">
    <property type="entry name" value="TrhO"/>
    <property type="match status" value="1"/>
</dbReference>
<organism evidence="2">
    <name type="scientific">marine metagenome</name>
    <dbReference type="NCBI Taxonomy" id="408172"/>
    <lineage>
        <taxon>unclassified sequences</taxon>
        <taxon>metagenomes</taxon>
        <taxon>ecological metagenomes</taxon>
    </lineage>
</organism>
<accession>A0A381X837</accession>
<name>A0A381X837_9ZZZZ</name>
<evidence type="ECO:0000313" key="2">
    <source>
        <dbReference type="EMBL" id="SVA60936.1"/>
    </source>
</evidence>
<protein>
    <recommendedName>
        <fullName evidence="1">Rhodanese domain-containing protein</fullName>
    </recommendedName>
</protein>
<reference evidence="2" key="1">
    <citation type="submission" date="2018-05" db="EMBL/GenBank/DDBJ databases">
        <authorList>
            <person name="Lanie J.A."/>
            <person name="Ng W.-L."/>
            <person name="Kazmierczak K.M."/>
            <person name="Andrzejewski T.M."/>
            <person name="Davidsen T.M."/>
            <person name="Wayne K.J."/>
            <person name="Tettelin H."/>
            <person name="Glass J.I."/>
            <person name="Rusch D."/>
            <person name="Podicherti R."/>
            <person name="Tsui H.-C.T."/>
            <person name="Winkler M.E."/>
        </authorList>
    </citation>
    <scope>NUCLEOTIDE SEQUENCE</scope>
</reference>
<feature type="domain" description="Rhodanese" evidence="1">
    <location>
        <begin position="124"/>
        <end position="218"/>
    </location>
</feature>
<dbReference type="InterPro" id="IPR020936">
    <property type="entry name" value="TrhO"/>
</dbReference>
<dbReference type="NCBIfam" id="NF001136">
    <property type="entry name" value="PRK00142.1-4"/>
    <property type="match status" value="1"/>
</dbReference>
<dbReference type="InterPro" id="IPR036873">
    <property type="entry name" value="Rhodanese-like_dom_sf"/>
</dbReference>
<sequence length="306" mass="35374">MKKKYLNVAFYKFVHFPNYTSFQSKILNFCVERNIKGTILLAEEGINAAAAGTKKNIYELLNFLKTDNRFSDITHKESYSEEIPFHRMRVKLKKEIVSLGRPNINLSNRSGIRVDPKNWNILLADPDVVLVDARNDYEYQIGTFKNAISPKTANFREFPAFIKEKLNTKKNKKIAIFCTGGIRCEKASSYMLSKGFENVYQLNGGILKYMDEIETDKSLWEGECFVFDSRVSVDSELAEGNYEQCYACRRPLSEKELQSNLYQKGISCPYCINETSDAQRASFRERQQQVELAKKRNEKHIGVRIN</sequence>
<dbReference type="Pfam" id="PF17773">
    <property type="entry name" value="UPF0176_N"/>
    <property type="match status" value="1"/>
</dbReference>
<dbReference type="InterPro" id="IPR040503">
    <property type="entry name" value="TRHO_N"/>
</dbReference>